<keyword evidence="2" id="KW-1185">Reference proteome</keyword>
<dbReference type="eggNOG" id="COG3323">
    <property type="taxonomic scope" value="Bacteria"/>
</dbReference>
<proteinExistence type="predicted"/>
<dbReference type="Proteomes" id="UP000044071">
    <property type="component" value="Unassembled WGS sequence"/>
</dbReference>
<dbReference type="PANTHER" id="PTHR41774:SF1">
    <property type="entry name" value="NGG1P INTERACTING FACTOR NIF3"/>
    <property type="match status" value="1"/>
</dbReference>
<dbReference type="SUPFAM" id="SSF54913">
    <property type="entry name" value="GlnB-like"/>
    <property type="match status" value="1"/>
</dbReference>
<accession>A0A078KS40</accession>
<protein>
    <submittedName>
        <fullName evidence="1">Uncharacterized protein</fullName>
    </submittedName>
</protein>
<dbReference type="PANTHER" id="PTHR41774">
    <property type="match status" value="1"/>
</dbReference>
<name>A0A078KS40_9GAMM</name>
<dbReference type="Gene3D" id="3.30.70.120">
    <property type="match status" value="1"/>
</dbReference>
<dbReference type="InterPro" id="IPR015867">
    <property type="entry name" value="N-reg_PII/ATP_PRibTrfase_C"/>
</dbReference>
<dbReference type="AlphaFoldDB" id="A0A078KS40"/>
<dbReference type="STRING" id="1034943.BN59_01557"/>
<reference evidence="1 2" key="1">
    <citation type="submission" date="2014-06" db="EMBL/GenBank/DDBJ databases">
        <authorList>
            <person name="Urmite Genomes Urmite Genomes"/>
        </authorList>
    </citation>
    <scope>NUCLEOTIDE SEQUENCE [LARGE SCALE GENOMIC DNA]</scope>
</reference>
<evidence type="ECO:0000313" key="1">
    <source>
        <dbReference type="EMBL" id="CDZ77275.1"/>
    </source>
</evidence>
<gene>
    <name evidence="1" type="ORF">BN59_01557</name>
</gene>
<dbReference type="InterPro" id="IPR011322">
    <property type="entry name" value="N-reg_PII-like_a/b"/>
</dbReference>
<organism evidence="1 2">
    <name type="scientific">Legionella massiliensis</name>
    <dbReference type="NCBI Taxonomy" id="1034943"/>
    <lineage>
        <taxon>Bacteria</taxon>
        <taxon>Pseudomonadati</taxon>
        <taxon>Pseudomonadota</taxon>
        <taxon>Gammaproteobacteria</taxon>
        <taxon>Legionellales</taxon>
        <taxon>Legionellaceae</taxon>
        <taxon>Legionella</taxon>
    </lineage>
</organism>
<evidence type="ECO:0000313" key="2">
    <source>
        <dbReference type="Proteomes" id="UP000044071"/>
    </source>
</evidence>
<dbReference type="EMBL" id="CCSB01000002">
    <property type="protein sequence ID" value="CDZ77275.1"/>
    <property type="molecule type" value="Genomic_DNA"/>
</dbReference>
<sequence length="88" mass="10336">MAQTDWHYLRPQLAGKYLNLFASVNKNTTQNALRRLSNKNLIEKVLEYKVEIICTEEQIKAAVVALKKSHPYESPSYQAFRFEIEEIY</sequence>
<dbReference type="RefSeq" id="WP_245614250.1">
    <property type="nucleotide sequence ID" value="NZ_CCVW01000002.1"/>
</dbReference>